<organism evidence="2">
    <name type="scientific">Bradyrhizobium diazoefficiens</name>
    <dbReference type="NCBI Taxonomy" id="1355477"/>
    <lineage>
        <taxon>Bacteria</taxon>
        <taxon>Pseudomonadati</taxon>
        <taxon>Pseudomonadota</taxon>
        <taxon>Alphaproteobacteria</taxon>
        <taxon>Hyphomicrobiales</taxon>
        <taxon>Nitrobacteraceae</taxon>
        <taxon>Bradyrhizobium</taxon>
    </lineage>
</organism>
<protein>
    <submittedName>
        <fullName evidence="2">Uncharacterized protein</fullName>
    </submittedName>
</protein>
<name>A0A809ZBG7_9BRAD</name>
<proteinExistence type="predicted"/>
<reference evidence="3" key="3">
    <citation type="submission" date="2020-05" db="EMBL/GenBank/DDBJ databases">
        <title>Complete genome sequence of Bradyrhizobium diazoefficiens XF6 isolated from soybean nodule.</title>
        <authorList>
            <person name="Noda R."/>
            <person name="Kakizaki K."/>
            <person name="Minamisawa K."/>
        </authorList>
    </citation>
    <scope>NUCLEOTIDE SEQUENCE</scope>
    <source>
        <strain evidence="3">XF6</strain>
    </source>
</reference>
<sequence length="67" mass="7455">MLELRLDRPDGAELARIAAAARSLWAGCTVTIEQHPSFTLVCISPVPEDFTDTDVILVFGVAPWWRE</sequence>
<dbReference type="EMBL" id="AP023096">
    <property type="protein sequence ID" value="BCE65294.1"/>
    <property type="molecule type" value="Genomic_DNA"/>
</dbReference>
<evidence type="ECO:0000313" key="3">
    <source>
        <dbReference type="EMBL" id="BCE65294.1"/>
    </source>
</evidence>
<dbReference type="EMBL" id="AP023091">
    <property type="protein sequence ID" value="BCE21492.1"/>
    <property type="molecule type" value="Genomic_DNA"/>
</dbReference>
<dbReference type="EMBL" id="AP023094">
    <property type="protein sequence ID" value="BCE47738.1"/>
    <property type="molecule type" value="Genomic_DNA"/>
</dbReference>
<gene>
    <name evidence="1" type="ORF">XF1B_41730</name>
    <name evidence="2" type="ORF">XF4B_40870</name>
    <name evidence="3" type="ORF">XF6B_40930</name>
</gene>
<reference evidence="2" key="2">
    <citation type="submission" date="2020-05" db="EMBL/GenBank/DDBJ databases">
        <title>Complete genome sequence of Bradyrhizobium diazoefficiens XF4 isolated from soybean nodule.</title>
        <authorList>
            <person name="Noda R."/>
            <person name="Kakizaki K."/>
            <person name="Minamisawa K."/>
        </authorList>
    </citation>
    <scope>NUCLEOTIDE SEQUENCE</scope>
    <source>
        <strain evidence="2">XF4</strain>
    </source>
</reference>
<reference evidence="1" key="1">
    <citation type="submission" date="2020-05" db="EMBL/GenBank/DDBJ databases">
        <title>Complete genome sequence of Bradyrhizobium diazoefficiens XF1 isolated from soybean nodule.</title>
        <authorList>
            <person name="Noda R."/>
            <person name="Kakizaki K."/>
            <person name="Minamisawa K."/>
        </authorList>
    </citation>
    <scope>NUCLEOTIDE SEQUENCE</scope>
    <source>
        <strain evidence="1">XF1</strain>
    </source>
</reference>
<evidence type="ECO:0000313" key="1">
    <source>
        <dbReference type="EMBL" id="BCE21492.1"/>
    </source>
</evidence>
<dbReference type="AlphaFoldDB" id="A0A809ZBG7"/>
<evidence type="ECO:0000313" key="2">
    <source>
        <dbReference type="EMBL" id="BCE47738.1"/>
    </source>
</evidence>
<accession>A0A809ZBG7</accession>